<protein>
    <recommendedName>
        <fullName evidence="3">N-acetyltransferase domain-containing protein</fullName>
    </recommendedName>
</protein>
<reference evidence="1 2" key="1">
    <citation type="submission" date="2016-07" db="EMBL/GenBank/DDBJ databases">
        <title>Pervasive Adenine N6-methylation of Active Genes in Fungi.</title>
        <authorList>
            <consortium name="DOE Joint Genome Institute"/>
            <person name="Mondo S.J."/>
            <person name="Dannebaum R.O."/>
            <person name="Kuo R.C."/>
            <person name="Labutti K."/>
            <person name="Haridas S."/>
            <person name="Kuo A."/>
            <person name="Salamov A."/>
            <person name="Ahrendt S.R."/>
            <person name="Lipzen A."/>
            <person name="Sullivan W."/>
            <person name="Andreopoulos W.B."/>
            <person name="Clum A."/>
            <person name="Lindquist E."/>
            <person name="Daum C."/>
            <person name="Ramamoorthy G.K."/>
            <person name="Gryganskyi A."/>
            <person name="Culley D."/>
            <person name="Magnuson J.K."/>
            <person name="James T.Y."/>
            <person name="O'Malley M.A."/>
            <person name="Stajich J.E."/>
            <person name="Spatafora J.W."/>
            <person name="Visel A."/>
            <person name="Grigoriev I.V."/>
        </authorList>
    </citation>
    <scope>NUCLEOTIDE SEQUENCE [LARGE SCALE GENOMIC DNA]</scope>
    <source>
        <strain evidence="1 2">CBS 129021</strain>
    </source>
</reference>
<dbReference type="RefSeq" id="XP_040720371.1">
    <property type="nucleotide sequence ID" value="XM_040859483.1"/>
</dbReference>
<gene>
    <name evidence="1" type="ORF">BCR38DRAFT_422096</name>
</gene>
<dbReference type="GeneID" id="63775695"/>
<evidence type="ECO:0000313" key="1">
    <source>
        <dbReference type="EMBL" id="ORY70421.1"/>
    </source>
</evidence>
<dbReference type="STRING" id="1141098.A0A1Y2EFR9"/>
<evidence type="ECO:0000313" key="2">
    <source>
        <dbReference type="Proteomes" id="UP000193689"/>
    </source>
</evidence>
<dbReference type="Gene3D" id="3.40.630.30">
    <property type="match status" value="1"/>
</dbReference>
<dbReference type="AlphaFoldDB" id="A0A1Y2EFR9"/>
<accession>A0A1Y2EFR9</accession>
<organism evidence="1 2">
    <name type="scientific">Pseudomassariella vexata</name>
    <dbReference type="NCBI Taxonomy" id="1141098"/>
    <lineage>
        <taxon>Eukaryota</taxon>
        <taxon>Fungi</taxon>
        <taxon>Dikarya</taxon>
        <taxon>Ascomycota</taxon>
        <taxon>Pezizomycotina</taxon>
        <taxon>Sordariomycetes</taxon>
        <taxon>Xylariomycetidae</taxon>
        <taxon>Amphisphaeriales</taxon>
        <taxon>Pseudomassariaceae</taxon>
        <taxon>Pseudomassariella</taxon>
    </lineage>
</organism>
<evidence type="ECO:0008006" key="3">
    <source>
        <dbReference type="Google" id="ProtNLM"/>
    </source>
</evidence>
<dbReference type="EMBL" id="MCFJ01000002">
    <property type="protein sequence ID" value="ORY70421.1"/>
    <property type="molecule type" value="Genomic_DNA"/>
</dbReference>
<dbReference type="SUPFAM" id="SSF55729">
    <property type="entry name" value="Acyl-CoA N-acyltransferases (Nat)"/>
    <property type="match status" value="1"/>
</dbReference>
<keyword evidence="2" id="KW-1185">Reference proteome</keyword>
<proteinExistence type="predicted"/>
<dbReference type="InterPro" id="IPR016181">
    <property type="entry name" value="Acyl_CoA_acyltransferase"/>
</dbReference>
<dbReference type="InParanoid" id="A0A1Y2EFR9"/>
<dbReference type="OrthoDB" id="2115692at2759"/>
<comment type="caution">
    <text evidence="1">The sequence shown here is derived from an EMBL/GenBank/DDBJ whole genome shotgun (WGS) entry which is preliminary data.</text>
</comment>
<name>A0A1Y2EFR9_9PEZI</name>
<dbReference type="Proteomes" id="UP000193689">
    <property type="component" value="Unassembled WGS sequence"/>
</dbReference>
<sequence length="81" mass="9315">MTQSQRDWSARWTPIDDVPDLSKEKLAAFYEPMQIAHEYLMGDRGHVFLEVLTTLNMYRGKGVGRALVQWGNDLVDEMGVE</sequence>